<keyword evidence="4" id="KW-0934">Plastid</keyword>
<accession>A0AAU8EIW2</accession>
<reference evidence="7" key="1">
    <citation type="submission" date="2024-06" db="EMBL/GenBank/DDBJ databases">
        <authorList>
            <person name="Zhao K."/>
            <person name="Cai Z."/>
        </authorList>
    </citation>
    <scope>NUCLEOTIDE SEQUENCE</scope>
</reference>
<organism evidence="7">
    <name type="scientific">Chimonanthus praecox</name>
    <dbReference type="NCBI Taxonomy" id="13419"/>
    <lineage>
        <taxon>Eukaryota</taxon>
        <taxon>Viridiplantae</taxon>
        <taxon>Streptophyta</taxon>
        <taxon>Embryophyta</taxon>
        <taxon>Tracheophyta</taxon>
        <taxon>Spermatophyta</taxon>
        <taxon>Magnoliopsida</taxon>
        <taxon>Magnoliidae</taxon>
        <taxon>Laurales</taxon>
        <taxon>Calycanthaceae</taxon>
        <taxon>Chimonanthus</taxon>
    </lineage>
</organism>
<feature type="domain" description="Staygreen protein" evidence="6">
    <location>
        <begin position="54"/>
        <end position="204"/>
    </location>
</feature>
<keyword evidence="3" id="KW-0150">Chloroplast</keyword>
<evidence type="ECO:0000313" key="7">
    <source>
        <dbReference type="EMBL" id="XCH00825.1"/>
    </source>
</evidence>
<dbReference type="AlphaFoldDB" id="A0AAU8EIW2"/>
<evidence type="ECO:0000256" key="2">
    <source>
        <dbReference type="ARBA" id="ARBA00009234"/>
    </source>
</evidence>
<keyword evidence="5" id="KW-0809">Transit peptide</keyword>
<evidence type="ECO:0000256" key="5">
    <source>
        <dbReference type="ARBA" id="ARBA00022946"/>
    </source>
</evidence>
<comment type="similarity">
    <text evidence="2">Belongs to the staygreen family.</text>
</comment>
<dbReference type="PANTHER" id="PTHR31750">
    <property type="entry name" value="PROTEIN STAY-GREEN 1, CHLOROPLASTIC-RELATED"/>
    <property type="match status" value="1"/>
</dbReference>
<name>A0AAU8EIW2_9MAGN</name>
<dbReference type="Pfam" id="PF12638">
    <property type="entry name" value="Staygreen"/>
    <property type="match status" value="1"/>
</dbReference>
<gene>
    <name evidence="7" type="primary">SGR1</name>
</gene>
<dbReference type="PANTHER" id="PTHR31750:SF4">
    <property type="entry name" value="LP06106P"/>
    <property type="match status" value="1"/>
</dbReference>
<evidence type="ECO:0000259" key="6">
    <source>
        <dbReference type="Pfam" id="PF12638"/>
    </source>
</evidence>
<dbReference type="EMBL" id="PP958274">
    <property type="protein sequence ID" value="XCH00825.1"/>
    <property type="molecule type" value="mRNA"/>
</dbReference>
<dbReference type="InterPro" id="IPR024438">
    <property type="entry name" value="Staygreen"/>
</dbReference>
<evidence type="ECO:0000256" key="4">
    <source>
        <dbReference type="ARBA" id="ARBA00022640"/>
    </source>
</evidence>
<comment type="subcellular location">
    <subcellularLocation>
        <location evidence="1">Plastid</location>
        <location evidence="1">Chloroplast</location>
    </subcellularLocation>
</comment>
<protein>
    <submittedName>
        <fullName evidence="7">Chloroplast stay-green protein 1</fullName>
    </submittedName>
</protein>
<proteinExistence type="evidence at transcript level"/>
<evidence type="ECO:0000256" key="3">
    <source>
        <dbReference type="ARBA" id="ARBA00022528"/>
    </source>
</evidence>
<dbReference type="GO" id="GO:0009507">
    <property type="term" value="C:chloroplast"/>
    <property type="evidence" value="ECO:0007669"/>
    <property type="project" value="UniProtKB-SubCell"/>
</dbReference>
<sequence>MGFAPLLFLPTRAITKSSSSDNKNICVFLCPNKTRQRRQRSIVPIARIFGPAGFEPSKLKVVFLGVDGVKHPGELPRTYTLTHSDFTSKLTLAISQTINREQLQGWYKRLQRDEVVGEWMKVEEKMSLHVHCHISGSHFLLDFIAKLRFHIFCKELPVVLKAFIYGDGNLFKKYPELEEAPVWVYFNSNLPEFNRVECWGPLKHAADGGGDWMENLLSSKKNLDGPRPCLARWTSHVGSVLLSLITWRRAFGEDDSRDNK</sequence>
<evidence type="ECO:0000256" key="1">
    <source>
        <dbReference type="ARBA" id="ARBA00004229"/>
    </source>
</evidence>